<feature type="transmembrane region" description="Helical" evidence="19">
    <location>
        <begin position="215"/>
        <end position="235"/>
    </location>
</feature>
<comment type="catalytic activity">
    <reaction evidence="7">
        <text>L-alpha-aminoacyl-L-lysine(out) = L-alpha-aminoacyl-L-lysine(in)</text>
        <dbReference type="Rhea" id="RHEA:79383"/>
        <dbReference type="ChEBI" id="CHEBI:229966"/>
    </reaction>
</comment>
<evidence type="ECO:0000256" key="6">
    <source>
        <dbReference type="ARBA" id="ARBA00044891"/>
    </source>
</evidence>
<dbReference type="InterPro" id="IPR011701">
    <property type="entry name" value="MFS"/>
</dbReference>
<dbReference type="InterPro" id="IPR036259">
    <property type="entry name" value="MFS_trans_sf"/>
</dbReference>
<comment type="catalytic activity">
    <reaction evidence="8">
        <text>L-aspartyl-L-lysine(out) = L-aspartyl-L-lysine(in)</text>
        <dbReference type="Rhea" id="RHEA:79411"/>
        <dbReference type="ChEBI" id="CHEBI:229953"/>
    </reaction>
</comment>
<dbReference type="PANTHER" id="PTHR23512">
    <property type="entry name" value="MAJOR FACILITATOR SUPERFAMILY DOMAIN-CONTAINING PROTEIN 1"/>
    <property type="match status" value="1"/>
</dbReference>
<feature type="transmembrane region" description="Helical" evidence="19">
    <location>
        <begin position="247"/>
        <end position="268"/>
    </location>
</feature>
<evidence type="ECO:0000313" key="21">
    <source>
        <dbReference type="Proteomes" id="UP000321518"/>
    </source>
</evidence>
<comment type="subcellular location">
    <subcellularLocation>
        <location evidence="1">Membrane</location>
        <topology evidence="1">Multi-pass membrane protein</topology>
    </subcellularLocation>
</comment>
<dbReference type="PANTHER" id="PTHR23512:SF12">
    <property type="entry name" value="TRANSPORTER, PUTATIVE (AFU_ORTHOLOGUE AFUA_4G00260)-RELATED"/>
    <property type="match status" value="1"/>
</dbReference>
<organism evidence="20 21">
    <name type="scientific">Rhodotorula toruloides</name>
    <name type="common">Yeast</name>
    <name type="synonym">Rhodosporidium toruloides</name>
    <dbReference type="NCBI Taxonomy" id="5286"/>
    <lineage>
        <taxon>Eukaryota</taxon>
        <taxon>Fungi</taxon>
        <taxon>Dikarya</taxon>
        <taxon>Basidiomycota</taxon>
        <taxon>Pucciniomycotina</taxon>
        <taxon>Microbotryomycetes</taxon>
        <taxon>Sporidiobolales</taxon>
        <taxon>Sporidiobolaceae</taxon>
        <taxon>Rhodotorula</taxon>
    </lineage>
</organism>
<comment type="caution">
    <text evidence="20">The sequence shown here is derived from an EMBL/GenBank/DDBJ whole genome shotgun (WGS) entry which is preliminary data.</text>
</comment>
<comment type="catalytic activity">
    <reaction evidence="12">
        <text>L-histidyl-L-alpha-amino acid(out) = L-histidyl-L-alpha-amino acid(in)</text>
        <dbReference type="Rhea" id="RHEA:79379"/>
        <dbReference type="ChEBI" id="CHEBI:229964"/>
    </reaction>
</comment>
<protein>
    <recommendedName>
        <fullName evidence="15">Lysosomal dipeptide transporter MFSD1</fullName>
    </recommendedName>
    <alternativeName>
        <fullName evidence="16">Major facilitator superfamily domain-containing protein 1</fullName>
    </alternativeName>
</protein>
<dbReference type="Pfam" id="PF07690">
    <property type="entry name" value="MFS_1"/>
    <property type="match status" value="1"/>
</dbReference>
<evidence type="ECO:0000256" key="2">
    <source>
        <dbReference type="ARBA" id="ARBA00044876"/>
    </source>
</evidence>
<comment type="subunit">
    <text evidence="18">Homodimer. Interacts with lysosomal protein GLMP (via lumenal domain); the interaction starts while both proteins are still in the endoplasmic reticulum and is required for stabilization of MFSD1 in lysosomes but has no direct effect on its targeting to lysosomes or transporter activity.</text>
</comment>
<dbReference type="Gene3D" id="1.20.1250.20">
    <property type="entry name" value="MFS general substrate transporter like domains"/>
    <property type="match status" value="1"/>
</dbReference>
<evidence type="ECO:0000256" key="13">
    <source>
        <dbReference type="ARBA" id="ARBA00044919"/>
    </source>
</evidence>
<feature type="transmembrane region" description="Helical" evidence="19">
    <location>
        <begin position="330"/>
        <end position="352"/>
    </location>
</feature>
<gene>
    <name evidence="20" type="ORF">Rt10032_c02g0813</name>
</gene>
<evidence type="ECO:0000256" key="1">
    <source>
        <dbReference type="ARBA" id="ARBA00004141"/>
    </source>
</evidence>
<evidence type="ECO:0000256" key="14">
    <source>
        <dbReference type="ARBA" id="ARBA00044924"/>
    </source>
</evidence>
<evidence type="ECO:0000256" key="11">
    <source>
        <dbReference type="ARBA" id="ARBA00044903"/>
    </source>
</evidence>
<evidence type="ECO:0000256" key="15">
    <source>
        <dbReference type="ARBA" id="ARBA00044985"/>
    </source>
</evidence>
<evidence type="ECO:0000256" key="3">
    <source>
        <dbReference type="ARBA" id="ARBA00044878"/>
    </source>
</evidence>
<feature type="transmembrane region" description="Helical" evidence="19">
    <location>
        <begin position="507"/>
        <end position="525"/>
    </location>
</feature>
<keyword evidence="19" id="KW-1133">Transmembrane helix</keyword>
<feature type="transmembrane region" description="Helical" evidence="19">
    <location>
        <begin position="372"/>
        <end position="394"/>
    </location>
</feature>
<evidence type="ECO:0000256" key="17">
    <source>
        <dbReference type="ARBA" id="ARBA00045709"/>
    </source>
</evidence>
<evidence type="ECO:0000256" key="12">
    <source>
        <dbReference type="ARBA" id="ARBA00044912"/>
    </source>
</evidence>
<comment type="catalytic activity">
    <reaction evidence="9">
        <text>L-arginyl-L-alpha-amino acid(out) = L-arginyl-L-alpha-amino acid(in)</text>
        <dbReference type="Rhea" id="RHEA:79371"/>
        <dbReference type="ChEBI" id="CHEBI:84315"/>
    </reaction>
</comment>
<evidence type="ECO:0000256" key="8">
    <source>
        <dbReference type="ARBA" id="ARBA00044898"/>
    </source>
</evidence>
<feature type="transmembrane region" description="Helical" evidence="19">
    <location>
        <begin position="280"/>
        <end position="302"/>
    </location>
</feature>
<dbReference type="AlphaFoldDB" id="A0A511KA15"/>
<evidence type="ECO:0000256" key="16">
    <source>
        <dbReference type="ARBA" id="ARBA00045018"/>
    </source>
</evidence>
<evidence type="ECO:0000256" key="10">
    <source>
        <dbReference type="ARBA" id="ARBA00044900"/>
    </source>
</evidence>
<evidence type="ECO:0000256" key="7">
    <source>
        <dbReference type="ARBA" id="ARBA00044893"/>
    </source>
</evidence>
<feature type="transmembrane region" description="Helical" evidence="19">
    <location>
        <begin position="605"/>
        <end position="625"/>
    </location>
</feature>
<evidence type="ECO:0000256" key="5">
    <source>
        <dbReference type="ARBA" id="ARBA00044884"/>
    </source>
</evidence>
<feature type="transmembrane region" description="Helical" evidence="19">
    <location>
        <begin position="406"/>
        <end position="425"/>
    </location>
</feature>
<dbReference type="GO" id="GO:0016020">
    <property type="term" value="C:membrane"/>
    <property type="evidence" value="ECO:0007669"/>
    <property type="project" value="UniProtKB-SubCell"/>
</dbReference>
<dbReference type="OrthoDB" id="10255148at2759"/>
<comment type="catalytic activity">
    <reaction evidence="11">
        <text>L-arginyl-glycine(out) = L-arginyl-glycine(in)</text>
        <dbReference type="Rhea" id="RHEA:79391"/>
        <dbReference type="ChEBI" id="CHEBI:229955"/>
    </reaction>
</comment>
<sequence>MLYQFGFVHLSRSMLRKRAAITSAAPATSRVDLGLFTCSRPGFMGDPSQRSATSTHDDVSWDAVDEEISAHAKLSEAPLELVSEEDEEDGHTLRGIADSRGGYQDSSLASHDALARRRILMLGCACLLSVGSHYSSYVLGPIKRSLGTSESGFAALISSFELLNTISPLVSGFLVPKYGAAVCGLFATGAVLLGQLIVCFAEGRDGGAAGNIPGMVFGLLVFGAGTSPLAVVQETIILQNNSASSRFVARSVAAGLVLGKTGSFAAGFTSERLYSISPRLPFLTATSLALFSFSACVMYAILEHSTHKHAPSPVKADPHAHHRPLRLSTLATFGAPFWYYIAVCALAGTWYTTQHLSSHILQAVYSISESEASSTASLILATPIILYPLIGYAVDKQPYLLERTWLAVPCLTASSYLILLLLGPVVPPSLALLPAALGIGCGPLLLVLVVPRIVERHQAPTALGAHKSLEMSGAIIFQTFSGALLSLGHRRGNVAEDEQDEDARGALALLSIGALVQVAVVAKWWHTIRQRRAEAAEGEGRAAAARLSLEDVASEVEDSGDEARRGLLSDASHVSRAHFGDPDGEGEPEEMSWKKGRELHWGRRALFLAGATVVFSWLCFLGNLLT</sequence>
<dbReference type="EMBL" id="BJWK01000002">
    <property type="protein sequence ID" value="GEM06796.1"/>
    <property type="molecule type" value="Genomic_DNA"/>
</dbReference>
<evidence type="ECO:0000256" key="18">
    <source>
        <dbReference type="ARBA" id="ARBA00046376"/>
    </source>
</evidence>
<evidence type="ECO:0000256" key="9">
    <source>
        <dbReference type="ARBA" id="ARBA00044899"/>
    </source>
</evidence>
<dbReference type="GO" id="GO:0022857">
    <property type="term" value="F:transmembrane transporter activity"/>
    <property type="evidence" value="ECO:0007669"/>
    <property type="project" value="InterPro"/>
</dbReference>
<dbReference type="Proteomes" id="UP000321518">
    <property type="component" value="Unassembled WGS sequence"/>
</dbReference>
<feature type="transmembrane region" description="Helical" evidence="19">
    <location>
        <begin position="182"/>
        <end position="203"/>
    </location>
</feature>
<comment type="catalytic activity">
    <reaction evidence="14">
        <text>L-lysyl-glycine(out) = L-lysyl-glycine(in)</text>
        <dbReference type="Rhea" id="RHEA:79407"/>
        <dbReference type="ChEBI" id="CHEBI:191202"/>
    </reaction>
</comment>
<keyword evidence="19" id="KW-0812">Transmembrane</keyword>
<comment type="catalytic activity">
    <reaction evidence="4">
        <text>L-alpha-aminoacyl-L-arginine(out) = L-alpha-aminoacyl-L-arginine(in)</text>
        <dbReference type="Rhea" id="RHEA:79367"/>
        <dbReference type="ChEBI" id="CHEBI:229968"/>
    </reaction>
</comment>
<comment type="catalytic activity">
    <reaction evidence="10">
        <text>L-lysyl-L-lysine(out) = L-lysyl-L-lysine(in)</text>
        <dbReference type="Rhea" id="RHEA:79403"/>
        <dbReference type="ChEBI" id="CHEBI:229956"/>
    </reaction>
</comment>
<comment type="catalytic activity">
    <reaction evidence="3">
        <text>L-histidyl-glycine(out) = L-histidyl-glycine(in)</text>
        <dbReference type="Rhea" id="RHEA:79395"/>
        <dbReference type="ChEBI" id="CHEBI:229957"/>
    </reaction>
</comment>
<proteinExistence type="predicted"/>
<reference evidence="20 21" key="1">
    <citation type="submission" date="2019-07" db="EMBL/GenBank/DDBJ databases">
        <title>Rhodotorula toruloides NBRC10032 genome sequencing.</title>
        <authorList>
            <person name="Shida Y."/>
            <person name="Takaku H."/>
            <person name="Ogasawara W."/>
            <person name="Mori K."/>
        </authorList>
    </citation>
    <scope>NUCLEOTIDE SEQUENCE [LARGE SCALE GENOMIC DNA]</scope>
    <source>
        <strain evidence="20 21">NBRC10032</strain>
    </source>
</reference>
<name>A0A511KA15_RHOTO</name>
<evidence type="ECO:0000256" key="19">
    <source>
        <dbReference type="SAM" id="Phobius"/>
    </source>
</evidence>
<comment type="function">
    <text evidence="17">Lysosomal dipeptide uniporter that selectively exports lysine, arginine or histidine-containing dipeptides with a net positive charge from the lysosome lumen into the cytosol. Could play a role in a specific type of protein O-glycosylation indirectly regulating macrophages migration and tissue invasion. Also essential for liver homeostasis.</text>
</comment>
<comment type="catalytic activity">
    <reaction evidence="5">
        <text>L-alpha-aminoacyl-L-histidine(out) = L-alpha-aminoacyl-L-histidine(in)</text>
        <dbReference type="Rhea" id="RHEA:79375"/>
        <dbReference type="ChEBI" id="CHEBI:229967"/>
    </reaction>
</comment>
<evidence type="ECO:0000313" key="20">
    <source>
        <dbReference type="EMBL" id="GEM06796.1"/>
    </source>
</evidence>
<comment type="catalytic activity">
    <reaction evidence="13">
        <text>L-alanyl-L-lysine(out) = L-alanyl-L-lysine(in)</text>
        <dbReference type="Rhea" id="RHEA:79415"/>
        <dbReference type="ChEBI" id="CHEBI:192470"/>
    </reaction>
</comment>
<comment type="catalytic activity">
    <reaction evidence="2">
        <text>L-lysyl-L-alanine(out) = L-lysyl-L-alanine(in)</text>
        <dbReference type="Rhea" id="RHEA:79399"/>
        <dbReference type="ChEBI" id="CHEBI:229954"/>
    </reaction>
</comment>
<keyword evidence="19" id="KW-0472">Membrane</keyword>
<evidence type="ECO:0000256" key="4">
    <source>
        <dbReference type="ARBA" id="ARBA00044881"/>
    </source>
</evidence>
<dbReference type="SUPFAM" id="SSF103473">
    <property type="entry name" value="MFS general substrate transporter"/>
    <property type="match status" value="1"/>
</dbReference>
<feature type="transmembrane region" description="Helical" evidence="19">
    <location>
        <begin position="431"/>
        <end position="450"/>
    </location>
</feature>
<comment type="catalytic activity">
    <reaction evidence="6">
        <text>L-lysyl-L-alpha-amino acid(out) = L-lysyl-L-alpha-amino acid(in)</text>
        <dbReference type="Rhea" id="RHEA:79387"/>
        <dbReference type="ChEBI" id="CHEBI:229965"/>
    </reaction>
</comment>
<accession>A0A511KA15</accession>
<dbReference type="InterPro" id="IPR052187">
    <property type="entry name" value="MFSD1"/>
</dbReference>